<dbReference type="EMBL" id="JBHSOW010000110">
    <property type="protein sequence ID" value="MFC5652970.1"/>
    <property type="molecule type" value="Genomic_DNA"/>
</dbReference>
<dbReference type="SUPFAM" id="SSF101898">
    <property type="entry name" value="NHL repeat"/>
    <property type="match status" value="1"/>
</dbReference>
<gene>
    <name evidence="2" type="ORF">ACFPYJ_28465</name>
</gene>
<dbReference type="PANTHER" id="PTHR35580">
    <property type="entry name" value="CELL SURFACE GLYCOPROTEIN (S-LAYER PROTEIN)-LIKE PROTEIN"/>
    <property type="match status" value="1"/>
</dbReference>
<reference evidence="3" key="1">
    <citation type="journal article" date="2019" name="Int. J. Syst. Evol. Microbiol.">
        <title>The Global Catalogue of Microorganisms (GCM) 10K type strain sequencing project: providing services to taxonomists for standard genome sequencing and annotation.</title>
        <authorList>
            <consortium name="The Broad Institute Genomics Platform"/>
            <consortium name="The Broad Institute Genome Sequencing Center for Infectious Disease"/>
            <person name="Wu L."/>
            <person name="Ma J."/>
        </authorList>
    </citation>
    <scope>NUCLEOTIDE SEQUENCE [LARGE SCALE GENOMIC DNA]</scope>
    <source>
        <strain evidence="3">CGMCC 1.3240</strain>
    </source>
</reference>
<dbReference type="Pfam" id="PF25778">
    <property type="entry name" value="DUF7948"/>
    <property type="match status" value="1"/>
</dbReference>
<dbReference type="InterPro" id="IPR052918">
    <property type="entry name" value="Motility_Chemotaxis_Reg"/>
</dbReference>
<dbReference type="InterPro" id="IPR057708">
    <property type="entry name" value="DUF7948"/>
</dbReference>
<dbReference type="Proteomes" id="UP001596047">
    <property type="component" value="Unassembled WGS sequence"/>
</dbReference>
<dbReference type="RefSeq" id="WP_379191633.1">
    <property type="nucleotide sequence ID" value="NZ_JBHSOW010000110.1"/>
</dbReference>
<comment type="caution">
    <text evidence="2">The sequence shown here is derived from an EMBL/GenBank/DDBJ whole genome shotgun (WGS) entry which is preliminary data.</text>
</comment>
<proteinExistence type="predicted"/>
<organism evidence="2 3">
    <name type="scientific">Paenibacillus solisilvae</name>
    <dbReference type="NCBI Taxonomy" id="2486751"/>
    <lineage>
        <taxon>Bacteria</taxon>
        <taxon>Bacillati</taxon>
        <taxon>Bacillota</taxon>
        <taxon>Bacilli</taxon>
        <taxon>Bacillales</taxon>
        <taxon>Paenibacillaceae</taxon>
        <taxon>Paenibacillus</taxon>
    </lineage>
</organism>
<protein>
    <submittedName>
        <fullName evidence="2">SBBP repeat-containing protein</fullName>
    </submittedName>
</protein>
<feature type="domain" description="DUF7948" evidence="1">
    <location>
        <begin position="22"/>
        <end position="247"/>
    </location>
</feature>
<name>A0ABW0W555_9BACL</name>
<dbReference type="Pfam" id="PF06739">
    <property type="entry name" value="SBBP"/>
    <property type="match status" value="6"/>
</dbReference>
<sequence>MMSVTEQRQAVMETYGKLPLAFIPNAGQMKDAIRYYAQGRGFRYAFSPEQISLTFFERDSLSWFGRTRTAPLAEENEEQGRCMRGINLAWRFLNARPGAAPEGMLPVTGTINYFRGNNSSQHFTQLPMYREILYRQVWPSIDVVFQGYAGNLKYDVLLQPGACVGDIRFHCEGADGIRLDEEGNLLIATPMGTFMDLKPVAYQKVENIQRPVGCSFVIRSETDGSQSIGFEVTEEFDPNLPLVIDPILFYSTYLGGSANDEALSIAVDASGNAYVTGYTESANFPTTPGAFQTAFGSGSDEVFVTKLNLTGTALVYSTFLGGNGTEFGNGIAVDSFGNAYVTGSTTSTDFPTTPGAFQPIYGGGPTDAFVTKLNATGTALIYSTYLGGTAGDAADAITVDASGNAFVFGSSGSANFPITPGAFQTTVGLFITKLNAAGSALIYSTFLGGSGVDSSSGIAADAAGNAYVTGFTQSADFPTTAGAFDTVLNGTQDAFVTKLNATGTALVYSTYLGGSNNDVAFGIAVDTFGNAHVTGFTASADFPTTAGAFDTTISIPDSAFVTKLNAAGTALIFSTFLGGNGGNQGFGITVDASGNVLVTGETESATFPITPDAVQNTFGGAVDAFMTALNPAGTALVFSTYLGGNDIDRGFGIAVDAIGNAYVAGSTHSANFPTTAGAFDTVLGGSVDGFISKIAFVQSFSTGVIANQSAAGPVASAIQVLISNDNSSHTSNIEIVAFYLSGTSRVPFVHEVFGIAPGTVVSRSYSTAAFTAFEIQYSIAGAALANMLVSVFPIDDQGNAVAAGRVIQAEAEPIFTITPVP</sequence>
<evidence type="ECO:0000313" key="3">
    <source>
        <dbReference type="Proteomes" id="UP001596047"/>
    </source>
</evidence>
<dbReference type="InterPro" id="IPR010620">
    <property type="entry name" value="SBBP_repeat"/>
</dbReference>
<evidence type="ECO:0000259" key="1">
    <source>
        <dbReference type="Pfam" id="PF25778"/>
    </source>
</evidence>
<dbReference type="Gene3D" id="2.120.10.30">
    <property type="entry name" value="TolB, C-terminal domain"/>
    <property type="match status" value="1"/>
</dbReference>
<accession>A0ABW0W555</accession>
<keyword evidence="3" id="KW-1185">Reference proteome</keyword>
<evidence type="ECO:0000313" key="2">
    <source>
        <dbReference type="EMBL" id="MFC5652970.1"/>
    </source>
</evidence>
<dbReference type="InterPro" id="IPR011042">
    <property type="entry name" value="6-blade_b-propeller_TolB-like"/>
</dbReference>
<dbReference type="PANTHER" id="PTHR35580:SF1">
    <property type="entry name" value="PHYTASE-LIKE DOMAIN-CONTAINING PROTEIN"/>
    <property type="match status" value="1"/>
</dbReference>